<accession>A0ABD1WUD7</accession>
<dbReference type="InterPro" id="IPR002653">
    <property type="entry name" value="Znf_A20"/>
</dbReference>
<evidence type="ECO:0000256" key="1">
    <source>
        <dbReference type="ARBA" id="ARBA00003732"/>
    </source>
</evidence>
<dbReference type="AlphaFoldDB" id="A0ABD1WUD7"/>
<comment type="caution">
    <text evidence="7">The sequence shown here is derived from an EMBL/GenBank/DDBJ whole genome shotgun (WGS) entry which is preliminary data.</text>
</comment>
<evidence type="ECO:0000256" key="5">
    <source>
        <dbReference type="SAM" id="MobiDB-lite"/>
    </source>
</evidence>
<evidence type="ECO:0000313" key="8">
    <source>
        <dbReference type="Proteomes" id="UP001604277"/>
    </source>
</evidence>
<evidence type="ECO:0000259" key="6">
    <source>
        <dbReference type="PROSITE" id="PS51036"/>
    </source>
</evidence>
<sequence>MAEEHGFQATEGHCLCTNNCGFFGNPTTQNLCSKCYGDLCLETQNNSKSSDSPLFLSPPTVAPSSSVVENRPTSSSLQKVSCGGATDGTTPAQQVLYMQKECGINQFQVGSGGGRDVADLERRRNREELIISSGIRAGSSGRVLPPFRSVGFLVVVVGE</sequence>
<reference evidence="8" key="1">
    <citation type="submission" date="2024-07" db="EMBL/GenBank/DDBJ databases">
        <title>Two chromosome-level genome assemblies of Korean endemic species Abeliophyllum distichum and Forsythia ovata (Oleaceae).</title>
        <authorList>
            <person name="Jang H."/>
        </authorList>
    </citation>
    <scope>NUCLEOTIDE SEQUENCE [LARGE SCALE GENOMIC DNA]</scope>
</reference>
<dbReference type="EMBL" id="JBFOLJ010000002">
    <property type="protein sequence ID" value="KAL2553312.1"/>
    <property type="molecule type" value="Genomic_DNA"/>
</dbReference>
<name>A0ABD1WUD7_9LAMI</name>
<dbReference type="Pfam" id="PF01754">
    <property type="entry name" value="zf-A20"/>
    <property type="match status" value="1"/>
</dbReference>
<dbReference type="SMART" id="SM00259">
    <property type="entry name" value="ZnF_A20"/>
    <property type="match status" value="1"/>
</dbReference>
<keyword evidence="3" id="KW-0863">Zinc-finger</keyword>
<evidence type="ECO:0000256" key="4">
    <source>
        <dbReference type="ARBA" id="ARBA00022833"/>
    </source>
</evidence>
<gene>
    <name evidence="7" type="ORF">Fot_06931</name>
</gene>
<dbReference type="PROSITE" id="PS51036">
    <property type="entry name" value="ZF_A20"/>
    <property type="match status" value="1"/>
</dbReference>
<evidence type="ECO:0000256" key="2">
    <source>
        <dbReference type="ARBA" id="ARBA00022723"/>
    </source>
</evidence>
<keyword evidence="8" id="KW-1185">Reference proteome</keyword>
<dbReference type="Proteomes" id="UP001604277">
    <property type="component" value="Unassembled WGS sequence"/>
</dbReference>
<keyword evidence="2" id="KW-0479">Metal-binding</keyword>
<proteinExistence type="predicted"/>
<dbReference type="GO" id="GO:0008270">
    <property type="term" value="F:zinc ion binding"/>
    <property type="evidence" value="ECO:0007669"/>
    <property type="project" value="UniProtKB-KW"/>
</dbReference>
<feature type="compositionally biased region" description="Low complexity" evidence="5">
    <location>
        <begin position="57"/>
        <end position="68"/>
    </location>
</feature>
<protein>
    <submittedName>
        <fullName evidence="7">Zinc finger A20 and AN1 domain-containing stress-associated protein 4-like</fullName>
    </submittedName>
</protein>
<feature type="domain" description="A20-type" evidence="6">
    <location>
        <begin position="10"/>
        <end position="44"/>
    </location>
</feature>
<evidence type="ECO:0000256" key="3">
    <source>
        <dbReference type="ARBA" id="ARBA00022771"/>
    </source>
</evidence>
<dbReference type="Gene3D" id="1.20.5.4770">
    <property type="match status" value="1"/>
</dbReference>
<evidence type="ECO:0000313" key="7">
    <source>
        <dbReference type="EMBL" id="KAL2553312.1"/>
    </source>
</evidence>
<keyword evidence="4" id="KW-0862">Zinc</keyword>
<dbReference type="InterPro" id="IPR050652">
    <property type="entry name" value="AN1_A20_ZnFinger"/>
</dbReference>
<feature type="region of interest" description="Disordered" evidence="5">
    <location>
        <begin position="49"/>
        <end position="85"/>
    </location>
</feature>
<organism evidence="7 8">
    <name type="scientific">Forsythia ovata</name>
    <dbReference type="NCBI Taxonomy" id="205694"/>
    <lineage>
        <taxon>Eukaryota</taxon>
        <taxon>Viridiplantae</taxon>
        <taxon>Streptophyta</taxon>
        <taxon>Embryophyta</taxon>
        <taxon>Tracheophyta</taxon>
        <taxon>Spermatophyta</taxon>
        <taxon>Magnoliopsida</taxon>
        <taxon>eudicotyledons</taxon>
        <taxon>Gunneridae</taxon>
        <taxon>Pentapetalae</taxon>
        <taxon>asterids</taxon>
        <taxon>lamiids</taxon>
        <taxon>Lamiales</taxon>
        <taxon>Oleaceae</taxon>
        <taxon>Forsythieae</taxon>
        <taxon>Forsythia</taxon>
    </lineage>
</organism>
<dbReference type="PANTHER" id="PTHR10634">
    <property type="entry name" value="AN1-TYPE ZINC FINGER PROTEIN"/>
    <property type="match status" value="1"/>
</dbReference>
<comment type="function">
    <text evidence="1">May be involved in environmental stress response.</text>
</comment>
<dbReference type="PANTHER" id="PTHR10634:SF67">
    <property type="entry name" value="AN1-TYPE ZINC FINGER PROTEIN 3"/>
    <property type="match status" value="1"/>
</dbReference>
<dbReference type="SUPFAM" id="SSF57716">
    <property type="entry name" value="Glucocorticoid receptor-like (DNA-binding domain)"/>
    <property type="match status" value="1"/>
</dbReference>